<dbReference type="EMBL" id="CP020612">
    <property type="protein sequence ID" value="ARJ69777.1"/>
    <property type="molecule type" value="Genomic_DNA"/>
</dbReference>
<dbReference type="KEGG" id="pcon:B0A89_09250"/>
<dbReference type="OrthoDB" id="564699at2"/>
<dbReference type="STRING" id="1945662.B0A89_09250"/>
<sequence length="246" mass="24899">MSEPVTQRCGLPLLQPAQAQKHVTVNEALMRLDGLVNLVLQSASLAAPPTAVTDGMCFAVPAAGSGAWAGKGGQIAIGTNGGWAFVAAQAGQRAWIADQGCHALWDGKAWVGGVQTLGLFGGAMIAGMAEGQVEVKAGTITVTDVVIPPNVMVIGATARVVETIPGSATSWQLGHASLSGVSSPQQRFGQGLGLDKGSYGMGLLGTPASFYAAMPLRLTAAGGSFAGGGKVRLSLHWLELRVPAAT</sequence>
<protein>
    <submittedName>
        <fullName evidence="1">Uncharacterized protein</fullName>
    </submittedName>
</protein>
<evidence type="ECO:0000313" key="1">
    <source>
        <dbReference type="EMBL" id="ARJ69777.1"/>
    </source>
</evidence>
<dbReference type="RefSeq" id="WP_085377895.1">
    <property type="nucleotide sequence ID" value="NZ_CP020612.1"/>
</dbReference>
<dbReference type="InterPro" id="IPR021251">
    <property type="entry name" value="DUF2793"/>
</dbReference>
<accession>A0A1W6CY21</accession>
<keyword evidence="2" id="KW-1185">Reference proteome</keyword>
<evidence type="ECO:0000313" key="2">
    <source>
        <dbReference type="Proteomes" id="UP000193017"/>
    </source>
</evidence>
<proteinExistence type="predicted"/>
<dbReference type="AlphaFoldDB" id="A0A1W6CY21"/>
<dbReference type="Proteomes" id="UP000193017">
    <property type="component" value="Chromosome"/>
</dbReference>
<organism evidence="1 2">
    <name type="scientific">Paracoccus contaminans</name>
    <dbReference type="NCBI Taxonomy" id="1945662"/>
    <lineage>
        <taxon>Bacteria</taxon>
        <taxon>Pseudomonadati</taxon>
        <taxon>Pseudomonadota</taxon>
        <taxon>Alphaproteobacteria</taxon>
        <taxon>Rhodobacterales</taxon>
        <taxon>Paracoccaceae</taxon>
        <taxon>Paracoccus</taxon>
    </lineage>
</organism>
<reference evidence="1 2" key="1">
    <citation type="submission" date="2017-03" db="EMBL/GenBank/DDBJ databases">
        <title>Genome sequence of Paracoccus contaminans isolated from a water microcosm.</title>
        <authorList>
            <person name="Aurass P."/>
            <person name="Karste S."/>
            <person name="Trost E."/>
            <person name="Glaeser S.P."/>
            <person name="Kaempfer P."/>
            <person name="Flieger A."/>
        </authorList>
    </citation>
    <scope>NUCLEOTIDE SEQUENCE [LARGE SCALE GENOMIC DNA]</scope>
    <source>
        <strain evidence="2">RKI 16-01929T\LMG 29738T\CCM 8701T\CIP 111112T</strain>
    </source>
</reference>
<name>A0A1W6CY21_9RHOB</name>
<gene>
    <name evidence="1" type="ORF">B0A89_09250</name>
</gene>
<dbReference type="Pfam" id="PF10983">
    <property type="entry name" value="DUF2793"/>
    <property type="match status" value="1"/>
</dbReference>